<accession>A0A7M7RH12</accession>
<feature type="compositionally biased region" description="Gly residues" evidence="4">
    <location>
        <begin position="152"/>
        <end position="164"/>
    </location>
</feature>
<reference evidence="7" key="1">
    <citation type="submission" date="2015-02" db="EMBL/GenBank/DDBJ databases">
        <title>Genome sequencing for Strongylocentrotus purpuratus.</title>
        <authorList>
            <person name="Murali S."/>
            <person name="Liu Y."/>
            <person name="Vee V."/>
            <person name="English A."/>
            <person name="Wang M."/>
            <person name="Skinner E."/>
            <person name="Han Y."/>
            <person name="Muzny D.M."/>
            <person name="Worley K.C."/>
            <person name="Gibbs R.A."/>
        </authorList>
    </citation>
    <scope>NUCLEOTIDE SEQUENCE</scope>
</reference>
<dbReference type="RefSeq" id="XP_800788.3">
    <property type="nucleotide sequence ID" value="XM_795695.5"/>
</dbReference>
<dbReference type="Pfam" id="PF26091">
    <property type="entry name" value="PWI_CCDC43"/>
    <property type="match status" value="1"/>
</dbReference>
<reference evidence="6" key="2">
    <citation type="submission" date="2021-01" db="UniProtKB">
        <authorList>
            <consortium name="EnsemblMetazoa"/>
        </authorList>
    </citation>
    <scope>IDENTIFICATION</scope>
</reference>
<protein>
    <recommendedName>
        <fullName evidence="2">Coiled-coil domain-containing protein 43</fullName>
    </recommendedName>
</protein>
<evidence type="ECO:0000256" key="3">
    <source>
        <dbReference type="ARBA" id="ARBA00023054"/>
    </source>
</evidence>
<dbReference type="InParanoid" id="A0A7M7RH12"/>
<evidence type="ECO:0000313" key="6">
    <source>
        <dbReference type="EnsemblMetazoa" id="XP_800788"/>
    </source>
</evidence>
<evidence type="ECO:0000256" key="4">
    <source>
        <dbReference type="SAM" id="MobiDB-lite"/>
    </source>
</evidence>
<feature type="domain" description="CCDC43 PWI-like" evidence="5">
    <location>
        <begin position="5"/>
        <end position="77"/>
    </location>
</feature>
<feature type="compositionally biased region" description="Acidic residues" evidence="4">
    <location>
        <begin position="136"/>
        <end position="149"/>
    </location>
</feature>
<evidence type="ECO:0000259" key="5">
    <source>
        <dbReference type="Pfam" id="PF26091"/>
    </source>
</evidence>
<sequence>MAEAAACQSFGDWLSLKLEQLNIDQDVFGSYISSIVETDDSNEEEKSEALNGILGGILEDAVEETCEEILHKWKQISCSASEEKQVNGDAPSTENGEDKMAAIMERHAATQVPKVTRTPTDSKQKAALLARFAEVSDGEEDEDYYEPDYDGGKGGGGGGAGGGLDDFLLYSNTNKVDVDKQEKEKREKSKVESAKKKEQDKQQREQQKQKTQDRKDKEKKRTQKQERRR</sequence>
<dbReference type="EnsemblMetazoa" id="XM_795695">
    <property type="protein sequence ID" value="XP_800788"/>
    <property type="gene ID" value="LOC593867"/>
</dbReference>
<dbReference type="PANTHER" id="PTHR31684">
    <property type="entry name" value="COILED-COIL DOMAIN-CONTAINING PROTEIN 43"/>
    <property type="match status" value="1"/>
</dbReference>
<dbReference type="InterPro" id="IPR037666">
    <property type="entry name" value="CCDC43"/>
</dbReference>
<dbReference type="GeneID" id="593867"/>
<organism evidence="6 7">
    <name type="scientific">Strongylocentrotus purpuratus</name>
    <name type="common">Purple sea urchin</name>
    <dbReference type="NCBI Taxonomy" id="7668"/>
    <lineage>
        <taxon>Eukaryota</taxon>
        <taxon>Metazoa</taxon>
        <taxon>Echinodermata</taxon>
        <taxon>Eleutherozoa</taxon>
        <taxon>Echinozoa</taxon>
        <taxon>Echinoidea</taxon>
        <taxon>Euechinoidea</taxon>
        <taxon>Echinacea</taxon>
        <taxon>Camarodonta</taxon>
        <taxon>Echinidea</taxon>
        <taxon>Strongylocentrotidae</taxon>
        <taxon>Strongylocentrotus</taxon>
    </lineage>
</organism>
<comment type="similarity">
    <text evidence="1">Belongs to the CCDC43 family.</text>
</comment>
<keyword evidence="3" id="KW-0175">Coiled coil</keyword>
<proteinExistence type="inferred from homology"/>
<dbReference type="Proteomes" id="UP000007110">
    <property type="component" value="Unassembled WGS sequence"/>
</dbReference>
<dbReference type="FunCoup" id="A0A7M7RH12">
    <property type="interactions" value="540"/>
</dbReference>
<dbReference type="PANTHER" id="PTHR31684:SF2">
    <property type="entry name" value="COILED-COIL DOMAIN-CONTAINING PROTEIN 43"/>
    <property type="match status" value="1"/>
</dbReference>
<feature type="region of interest" description="Disordered" evidence="4">
    <location>
        <begin position="130"/>
        <end position="229"/>
    </location>
</feature>
<dbReference type="OrthoDB" id="2187466at2759"/>
<dbReference type="OMA" id="YDETHNQ"/>
<dbReference type="KEGG" id="spu:593867"/>
<evidence type="ECO:0000256" key="1">
    <source>
        <dbReference type="ARBA" id="ARBA00005305"/>
    </source>
</evidence>
<feature type="compositionally biased region" description="Basic and acidic residues" evidence="4">
    <location>
        <begin position="176"/>
        <end position="216"/>
    </location>
</feature>
<feature type="compositionally biased region" description="Basic residues" evidence="4">
    <location>
        <begin position="217"/>
        <end position="229"/>
    </location>
</feature>
<keyword evidence="7" id="KW-1185">Reference proteome</keyword>
<dbReference type="AlphaFoldDB" id="A0A7M7RH12"/>
<dbReference type="InterPro" id="IPR058771">
    <property type="entry name" value="PWI_CCDC43"/>
</dbReference>
<dbReference type="CTD" id="124808"/>
<evidence type="ECO:0000313" key="7">
    <source>
        <dbReference type="Proteomes" id="UP000007110"/>
    </source>
</evidence>
<evidence type="ECO:0000256" key="2">
    <source>
        <dbReference type="ARBA" id="ARBA00016648"/>
    </source>
</evidence>
<name>A0A7M7RH12_STRPU</name>